<evidence type="ECO:0000256" key="3">
    <source>
        <dbReference type="PROSITE-ProRule" id="PRU00289"/>
    </source>
</evidence>
<keyword evidence="1 3" id="KW-0547">Nucleotide-binding</keyword>
<dbReference type="InterPro" id="IPR027417">
    <property type="entry name" value="P-loop_NTPase"/>
</dbReference>
<dbReference type="InterPro" id="IPR002543">
    <property type="entry name" value="FtsK_dom"/>
</dbReference>
<comment type="caution">
    <text evidence="7">The sequence shown here is derived from an EMBL/GenBank/DDBJ whole genome shotgun (WGS) entry which is preliminary data.</text>
</comment>
<dbReference type="GO" id="GO:0003677">
    <property type="term" value="F:DNA binding"/>
    <property type="evidence" value="ECO:0007669"/>
    <property type="project" value="InterPro"/>
</dbReference>
<keyword evidence="5" id="KW-1133">Transmembrane helix</keyword>
<keyword evidence="5" id="KW-0472">Membrane</keyword>
<feature type="domain" description="FtsK" evidence="6">
    <location>
        <begin position="778"/>
        <end position="987"/>
    </location>
</feature>
<feature type="compositionally biased region" description="Acidic residues" evidence="4">
    <location>
        <begin position="1220"/>
        <end position="1236"/>
    </location>
</feature>
<dbReference type="AlphaFoldDB" id="A0AB34X0N6"/>
<proteinExistence type="predicted"/>
<protein>
    <submittedName>
        <fullName evidence="7">FtsK/SpoIIIE family protein</fullName>
    </submittedName>
</protein>
<organism evidence="7 8">
    <name type="scientific">Varibaculum cambriense</name>
    <dbReference type="NCBI Taxonomy" id="184870"/>
    <lineage>
        <taxon>Bacteria</taxon>
        <taxon>Bacillati</taxon>
        <taxon>Actinomycetota</taxon>
        <taxon>Actinomycetes</taxon>
        <taxon>Actinomycetales</taxon>
        <taxon>Actinomycetaceae</taxon>
        <taxon>Varibaculum</taxon>
    </lineage>
</organism>
<keyword evidence="5" id="KW-0812">Transmembrane</keyword>
<dbReference type="InterPro" id="IPR050206">
    <property type="entry name" value="FtsK/SpoIIIE/SftA"/>
</dbReference>
<evidence type="ECO:0000313" key="8">
    <source>
        <dbReference type="Proteomes" id="UP000070572"/>
    </source>
</evidence>
<evidence type="ECO:0000313" key="7">
    <source>
        <dbReference type="EMBL" id="KXB81351.1"/>
    </source>
</evidence>
<name>A0AB34X0N6_9ACTO</name>
<feature type="compositionally biased region" description="Basic and acidic residues" evidence="4">
    <location>
        <begin position="1237"/>
        <end position="1249"/>
    </location>
</feature>
<feature type="transmembrane region" description="Helical" evidence="5">
    <location>
        <begin position="6"/>
        <end position="31"/>
    </location>
</feature>
<feature type="region of interest" description="Disordered" evidence="4">
    <location>
        <begin position="1220"/>
        <end position="1249"/>
    </location>
</feature>
<evidence type="ECO:0000259" key="6">
    <source>
        <dbReference type="PROSITE" id="PS50901"/>
    </source>
</evidence>
<dbReference type="EMBL" id="LSDN01000010">
    <property type="protein sequence ID" value="KXB81351.1"/>
    <property type="molecule type" value="Genomic_DNA"/>
</dbReference>
<dbReference type="InterPro" id="IPR003593">
    <property type="entry name" value="AAA+_ATPase"/>
</dbReference>
<dbReference type="Pfam" id="PF01580">
    <property type="entry name" value="FtsK_SpoIIIE"/>
    <property type="match status" value="1"/>
</dbReference>
<sequence>MDQILFIPAGFVAALFAIYFGYPGGVILAFLPAIYCEIASNPPVQAQSRSRRSQDLDPSFAAYKRAVLPVALPLNLNVLLSPLPIAALGFGLFSLGVVTPKPAFSLLNGAGIAWMVLAVGTARDYAFDPLRRRERQRITEIYGYQALIAIAIFAACFIASVFAARTIPPWFEYVRFSPVHLAGFSLGIAGTYLSVALGDKEAPVIKSERDRWDKVFGAITSKTEGLPVLEAIDDLEMVKVMTFRAGLIHSQSSENAVSALSNKLTVGTGGGQDIQVLLKSEDGVVDPNLFLVCEKKQGADVSKTADEAEAKILIEMDLNQAQKEYGDPTIPLYLTEISLCTEVEKQPKKIPNILRIKKPASVPPSYPSIFLGTPSSSLELISEQIAGIYDPGNTSLTAIEGMVLYGDSSMEHLAPDSPLGQALASIGPDAQEAFDEVVTSIEVGSEWASHFAQITIKGISDTNRPRLQWAVRTSAEYTSQEILSESFLTRQGVEMDQILTSSLEKQLSTTLKGAGFVSAVPYYMRGARHPLAFTVRYCDGPMPLSPEQVKEDGRTSPGWIIKHQLDTAFDKVKFPRPDLMESKCLTLPASAKSLWQLRVRLAGGVTGPMLRDKADKVASALCGSGVFWIGSGSHAGEVTIVTGAHYRGEGVKLKPSAPLDLLANLAWQNAFSAVRVAGSSGVVPEVVEAKFLPSNPKIERIEFKTPPGITAARVKEKLPALMAATSNAFLTLGDTKDPTHFALLVSPEDPVPFPAPPKWEVLDDTEPLQIPFCDLIDGTSGYWDMKTDPHLMVAGGTGSGKSITADYILASALAKGIQVCLIDTQKRGADFKMLLPFMAGMATNHLEASALMETIYDEVKRRVDLNAQYGAQTIDDLPDDVRPPHFLVFIDEFTSLVMPDKLPPKPVGESPEVIRDWEEARARRDASLKVGMICGRLVMESRSAGISLCIAGQKINARVLEKVPSGTVLRTNMARLYLGKANYTDLAQALRDPFNAPSTGDEPPKGRGVFEPMSEKAMLIQTWYDHPPSETIPAMLNSRGIGEAEKIDFSAKLKSSSPVFEGDIIGSEGEDLGVIDFSSVDFGALVDEDEAAETATGQESVTDEIVETGSDQEYVTGETSVDSFADLFSGEDLDTEDDPATMFEPEGLHEQSFDSGLVGDELPPESSDPTPGSNEVYAIPDSNAAYIESEGEVHATPGSSAGVADQNAIPDSNEAYIEDEGEVEPVFEPDPFGDEPVDSRRRGTYDPFA</sequence>
<dbReference type="GO" id="GO:0005524">
    <property type="term" value="F:ATP binding"/>
    <property type="evidence" value="ECO:0007669"/>
    <property type="project" value="UniProtKB-UniRule"/>
</dbReference>
<dbReference type="PANTHER" id="PTHR22683">
    <property type="entry name" value="SPORULATION PROTEIN RELATED"/>
    <property type="match status" value="1"/>
</dbReference>
<dbReference type="SMART" id="SM00382">
    <property type="entry name" value="AAA"/>
    <property type="match status" value="1"/>
</dbReference>
<evidence type="ECO:0000256" key="1">
    <source>
        <dbReference type="ARBA" id="ARBA00022741"/>
    </source>
</evidence>
<dbReference type="SUPFAM" id="SSF52540">
    <property type="entry name" value="P-loop containing nucleoside triphosphate hydrolases"/>
    <property type="match status" value="1"/>
</dbReference>
<feature type="transmembrane region" description="Helical" evidence="5">
    <location>
        <begin position="74"/>
        <end position="97"/>
    </location>
</feature>
<feature type="transmembrane region" description="Helical" evidence="5">
    <location>
        <begin position="176"/>
        <end position="197"/>
    </location>
</feature>
<feature type="transmembrane region" description="Helical" evidence="5">
    <location>
        <begin position="141"/>
        <end position="164"/>
    </location>
</feature>
<dbReference type="PROSITE" id="PS50901">
    <property type="entry name" value="FTSK"/>
    <property type="match status" value="1"/>
</dbReference>
<dbReference type="PANTHER" id="PTHR22683:SF1">
    <property type="entry name" value="TYPE VII SECRETION SYSTEM PROTEIN ESSC"/>
    <property type="match status" value="1"/>
</dbReference>
<feature type="transmembrane region" description="Helical" evidence="5">
    <location>
        <begin position="103"/>
        <end position="120"/>
    </location>
</feature>
<keyword evidence="2 3" id="KW-0067">ATP-binding</keyword>
<gene>
    <name evidence="7" type="ORF">HMPREF1862_00540</name>
</gene>
<reference evidence="7 8" key="1">
    <citation type="submission" date="2016-01" db="EMBL/GenBank/DDBJ databases">
        <authorList>
            <person name="Mitreva M."/>
            <person name="Pepin K.H."/>
            <person name="Mihindukulasuriya K.A."/>
            <person name="Fulton R."/>
            <person name="Fronick C."/>
            <person name="O'Laughlin M."/>
            <person name="Miner T."/>
            <person name="Herter B."/>
            <person name="Rosa B.A."/>
            <person name="Cordes M."/>
            <person name="Tomlinson C."/>
            <person name="Wollam A."/>
            <person name="Palsikar V.B."/>
            <person name="Mardis E.R."/>
            <person name="Wilson R.K."/>
        </authorList>
    </citation>
    <scope>NUCLEOTIDE SEQUENCE [LARGE SCALE GENOMIC DNA]</scope>
    <source>
        <strain evidence="7 8">DNF00696</strain>
    </source>
</reference>
<feature type="binding site" evidence="3">
    <location>
        <begin position="795"/>
        <end position="802"/>
    </location>
    <ligand>
        <name>ATP</name>
        <dbReference type="ChEBI" id="CHEBI:30616"/>
    </ligand>
</feature>
<evidence type="ECO:0000256" key="4">
    <source>
        <dbReference type="SAM" id="MobiDB-lite"/>
    </source>
</evidence>
<accession>A0AB34X0N6</accession>
<evidence type="ECO:0000256" key="2">
    <source>
        <dbReference type="ARBA" id="ARBA00022840"/>
    </source>
</evidence>
<dbReference type="Proteomes" id="UP000070572">
    <property type="component" value="Unassembled WGS sequence"/>
</dbReference>
<dbReference type="RefSeq" id="WP_060920182.1">
    <property type="nucleotide sequence ID" value="NZ_KQ960682.1"/>
</dbReference>
<evidence type="ECO:0000256" key="5">
    <source>
        <dbReference type="SAM" id="Phobius"/>
    </source>
</evidence>
<dbReference type="Gene3D" id="3.40.50.300">
    <property type="entry name" value="P-loop containing nucleotide triphosphate hydrolases"/>
    <property type="match status" value="1"/>
</dbReference>
<feature type="region of interest" description="Disordered" evidence="4">
    <location>
        <begin position="1151"/>
        <end position="1175"/>
    </location>
</feature>